<dbReference type="AlphaFoldDB" id="A0A2P6N9L5"/>
<evidence type="ECO:0000313" key="2">
    <source>
        <dbReference type="Proteomes" id="UP000241769"/>
    </source>
</evidence>
<dbReference type="Proteomes" id="UP000241769">
    <property type="component" value="Unassembled WGS sequence"/>
</dbReference>
<dbReference type="InParanoid" id="A0A2P6N9L5"/>
<evidence type="ECO:0000313" key="1">
    <source>
        <dbReference type="EMBL" id="PRP80646.1"/>
    </source>
</evidence>
<protein>
    <submittedName>
        <fullName evidence="1">Uncharacterized protein</fullName>
    </submittedName>
</protein>
<keyword evidence="2" id="KW-1185">Reference proteome</keyword>
<name>A0A2P6N9L5_9EUKA</name>
<organism evidence="1 2">
    <name type="scientific">Planoprotostelium fungivorum</name>
    <dbReference type="NCBI Taxonomy" id="1890364"/>
    <lineage>
        <taxon>Eukaryota</taxon>
        <taxon>Amoebozoa</taxon>
        <taxon>Evosea</taxon>
        <taxon>Variosea</taxon>
        <taxon>Cavosteliida</taxon>
        <taxon>Cavosteliaceae</taxon>
        <taxon>Planoprotostelium</taxon>
    </lineage>
</organism>
<accession>A0A2P6N9L5</accession>
<proteinExistence type="predicted"/>
<reference evidence="1 2" key="1">
    <citation type="journal article" date="2018" name="Genome Biol. Evol.">
        <title>Multiple Roots of Fruiting Body Formation in Amoebozoa.</title>
        <authorList>
            <person name="Hillmann F."/>
            <person name="Forbes G."/>
            <person name="Novohradska S."/>
            <person name="Ferling I."/>
            <person name="Riege K."/>
            <person name="Groth M."/>
            <person name="Westermann M."/>
            <person name="Marz M."/>
            <person name="Spaller T."/>
            <person name="Winckler T."/>
            <person name="Schaap P."/>
            <person name="Glockner G."/>
        </authorList>
    </citation>
    <scope>NUCLEOTIDE SEQUENCE [LARGE SCALE GENOMIC DNA]</scope>
    <source>
        <strain evidence="1 2">Jena</strain>
    </source>
</reference>
<comment type="caution">
    <text evidence="1">The sequence shown here is derived from an EMBL/GenBank/DDBJ whole genome shotgun (WGS) entry which is preliminary data.</text>
</comment>
<sequence>MSGSKHSGAQNVGRAYRSHTTKLYGRKIDITAHTLPGSTSTMKRQRVQDGESTMTAREAALSVFLSSDKATVTIAFTNGRPEVRLVNSSAQTLLSPLFNADDARHESNVLFWKSVKEVAERKMKKEEEIRFCDRHIRFKYKCLEVTGERLVLVTAKEAKPYDLVSLTSQRCRASTAQGIPFHLGNLANSLEEDVVGQMLGMSNVRIALAKIGRPDNGYMWEYYGGNLSVSSWFRLSHPHELRGKNSVDLAHTMHDRTSIQSLVVSNMNPKTKTSTFSVNLHQSGGLTNFGIFREVLEDVYLGVMIEHNRATTATGPRMATAPVHQIPQVYVNKRWDELMIDCIHYFDHNRRLTSSHRLKLPDVFLEDNQNVYVYAYMGTHGEEFLPSGNGDGYVWKSSRGVLCGGTLQRRYFYTELPGGLKLRRRVMWLDQVKNIVIIEYRHFSNANTTERDKLMGPEWLDWLDILNDLHSRVSQHLATSVDRMWTALLTDLPLTVEGGESLHFLLIRNELNPSSMLLSYPSKSD</sequence>
<dbReference type="EMBL" id="MDYQ01000142">
    <property type="protein sequence ID" value="PRP80646.1"/>
    <property type="molecule type" value="Genomic_DNA"/>
</dbReference>
<gene>
    <name evidence="1" type="ORF">PROFUN_10701</name>
</gene>